<dbReference type="PANTHER" id="PTHR24559:SF450">
    <property type="entry name" value="RNA-DIRECTED DNA POLYMERASE HOMOLOG"/>
    <property type="match status" value="1"/>
</dbReference>
<reference evidence="2" key="1">
    <citation type="submission" date="2020-06" db="EMBL/GenBank/DDBJ databases">
        <authorList>
            <person name="Li T."/>
            <person name="Hu X."/>
            <person name="Zhang T."/>
            <person name="Song X."/>
            <person name="Zhang H."/>
            <person name="Dai N."/>
            <person name="Sheng W."/>
            <person name="Hou X."/>
            <person name="Wei L."/>
        </authorList>
    </citation>
    <scope>NUCLEOTIDE SEQUENCE</scope>
    <source>
        <strain evidence="2">KEN1</strain>
        <tissue evidence="2">Leaf</tissue>
    </source>
</reference>
<feature type="domain" description="Reverse transcriptase" evidence="1">
    <location>
        <begin position="229"/>
        <end position="327"/>
    </location>
</feature>
<dbReference type="Gene3D" id="3.30.70.270">
    <property type="match status" value="1"/>
</dbReference>
<organism evidence="2">
    <name type="scientific">Sesamum latifolium</name>
    <dbReference type="NCBI Taxonomy" id="2727402"/>
    <lineage>
        <taxon>Eukaryota</taxon>
        <taxon>Viridiplantae</taxon>
        <taxon>Streptophyta</taxon>
        <taxon>Embryophyta</taxon>
        <taxon>Tracheophyta</taxon>
        <taxon>Spermatophyta</taxon>
        <taxon>Magnoliopsida</taxon>
        <taxon>eudicotyledons</taxon>
        <taxon>Gunneridae</taxon>
        <taxon>Pentapetalae</taxon>
        <taxon>asterids</taxon>
        <taxon>lamiids</taxon>
        <taxon>Lamiales</taxon>
        <taxon>Pedaliaceae</taxon>
        <taxon>Sesamum</taxon>
    </lineage>
</organism>
<name>A0AAW2X115_9LAMI</name>
<evidence type="ECO:0000313" key="2">
    <source>
        <dbReference type="EMBL" id="KAL0445995.1"/>
    </source>
</evidence>
<comment type="caution">
    <text evidence="2">The sequence shown here is derived from an EMBL/GenBank/DDBJ whole genome shotgun (WGS) entry which is preliminary data.</text>
</comment>
<dbReference type="InterPro" id="IPR053134">
    <property type="entry name" value="RNA-dir_DNA_polymerase"/>
</dbReference>
<dbReference type="InterPro" id="IPR000477">
    <property type="entry name" value="RT_dom"/>
</dbReference>
<dbReference type="AlphaFoldDB" id="A0AAW2X115"/>
<dbReference type="CDD" id="cd01647">
    <property type="entry name" value="RT_LTR"/>
    <property type="match status" value="1"/>
</dbReference>
<sequence>MFMDERAMKQASEDEICNRLDQDQPQGQLCTSPLDRKVIGAYSALNKMEFPYFDGENARGWVRRCRYRQVYMLLSDEETRDYDKVEQDDQLVEDEETERDMTVSLHAAKGNANCKTLKVNGLVGDKEVLILIDSGSTHCFTDEKNEEDVKVLQLLQQYDEVFQEPSSLPLERSIEHCIELLPGAIPRKQHPYTYAYGQKIEIERIIKEMLDSGIIRPSQSSFASPVLLVKKKDGGWRLYVDYRYLNKLTVKHNFLIPIIDELLDELHGAKYFFKVDLRSGYFQIRMRKEDIPKTSFITHNGHYEVLVMPFGLWNAPSTFHTLMNTVF</sequence>
<dbReference type="EMBL" id="JACGWN010000006">
    <property type="protein sequence ID" value="KAL0445995.1"/>
    <property type="molecule type" value="Genomic_DNA"/>
</dbReference>
<dbReference type="PANTHER" id="PTHR24559">
    <property type="entry name" value="TRANSPOSON TY3-I GAG-POL POLYPROTEIN"/>
    <property type="match status" value="1"/>
</dbReference>
<dbReference type="InterPro" id="IPR043502">
    <property type="entry name" value="DNA/RNA_pol_sf"/>
</dbReference>
<gene>
    <name evidence="2" type="ORF">Slati_1727400</name>
</gene>
<accession>A0AAW2X115</accession>
<dbReference type="Gene3D" id="3.10.10.10">
    <property type="entry name" value="HIV Type 1 Reverse Transcriptase, subunit A, domain 1"/>
    <property type="match status" value="1"/>
</dbReference>
<dbReference type="Pfam" id="PF00078">
    <property type="entry name" value="RVT_1"/>
    <property type="match status" value="1"/>
</dbReference>
<evidence type="ECO:0000259" key="1">
    <source>
        <dbReference type="Pfam" id="PF00078"/>
    </source>
</evidence>
<dbReference type="InterPro" id="IPR043128">
    <property type="entry name" value="Rev_trsase/Diguanyl_cyclase"/>
</dbReference>
<protein>
    <submittedName>
        <fullName evidence="2">Transposon Ty3-G Gag-Pol polyprotein</fullName>
    </submittedName>
</protein>
<reference evidence="2" key="2">
    <citation type="journal article" date="2024" name="Plant">
        <title>Genomic evolution and insights into agronomic trait innovations of Sesamum species.</title>
        <authorList>
            <person name="Miao H."/>
            <person name="Wang L."/>
            <person name="Qu L."/>
            <person name="Liu H."/>
            <person name="Sun Y."/>
            <person name="Le M."/>
            <person name="Wang Q."/>
            <person name="Wei S."/>
            <person name="Zheng Y."/>
            <person name="Lin W."/>
            <person name="Duan Y."/>
            <person name="Cao H."/>
            <person name="Xiong S."/>
            <person name="Wang X."/>
            <person name="Wei L."/>
            <person name="Li C."/>
            <person name="Ma Q."/>
            <person name="Ju M."/>
            <person name="Zhao R."/>
            <person name="Li G."/>
            <person name="Mu C."/>
            <person name="Tian Q."/>
            <person name="Mei H."/>
            <person name="Zhang T."/>
            <person name="Gao T."/>
            <person name="Zhang H."/>
        </authorList>
    </citation>
    <scope>NUCLEOTIDE SEQUENCE</scope>
    <source>
        <strain evidence="2">KEN1</strain>
    </source>
</reference>
<proteinExistence type="predicted"/>
<dbReference type="SUPFAM" id="SSF56672">
    <property type="entry name" value="DNA/RNA polymerases"/>
    <property type="match status" value="1"/>
</dbReference>